<reference evidence="2" key="1">
    <citation type="submission" date="2016-11" db="EMBL/GenBank/DDBJ databases">
        <authorList>
            <person name="Varghese N."/>
            <person name="Submissions S."/>
        </authorList>
    </citation>
    <scope>NUCLEOTIDE SEQUENCE [LARGE SCALE GENOMIC DNA]</scope>
    <source>
        <strain evidence="2">DSM 19055</strain>
    </source>
</reference>
<dbReference type="Proteomes" id="UP000184047">
    <property type="component" value="Unassembled WGS sequence"/>
</dbReference>
<sequence length="62" mass="7416">MDKGYLYMNILNNIYSNTVKTLEQAQSNKPGFIYNNEKRKFISRFTDVILKCLIFFIKMNKN</sequence>
<organism evidence="1 2">
    <name type="scientific">Chryseobacterium oranimense</name>
    <dbReference type="NCBI Taxonomy" id="421058"/>
    <lineage>
        <taxon>Bacteria</taxon>
        <taxon>Pseudomonadati</taxon>
        <taxon>Bacteroidota</taxon>
        <taxon>Flavobacteriia</taxon>
        <taxon>Flavobacteriales</taxon>
        <taxon>Weeksellaceae</taxon>
        <taxon>Chryseobacterium group</taxon>
        <taxon>Chryseobacterium</taxon>
    </lineage>
</organism>
<dbReference type="STRING" id="421058.SAMN05421866_0626"/>
<dbReference type="EMBL" id="FQWT01000001">
    <property type="protein sequence ID" value="SHG49669.1"/>
    <property type="molecule type" value="Genomic_DNA"/>
</dbReference>
<protein>
    <submittedName>
        <fullName evidence="1">Uncharacterized protein</fullName>
    </submittedName>
</protein>
<evidence type="ECO:0000313" key="2">
    <source>
        <dbReference type="Proteomes" id="UP000184047"/>
    </source>
</evidence>
<dbReference type="AlphaFoldDB" id="A0A1M5KB35"/>
<name>A0A1M5KB35_9FLAO</name>
<evidence type="ECO:0000313" key="1">
    <source>
        <dbReference type="EMBL" id="SHG49669.1"/>
    </source>
</evidence>
<gene>
    <name evidence="1" type="ORF">SAMN05421866_0626</name>
</gene>
<proteinExistence type="predicted"/>
<keyword evidence="2" id="KW-1185">Reference proteome</keyword>
<accession>A0A1M5KB35</accession>